<dbReference type="EMBL" id="JAMZMM010000149">
    <property type="protein sequence ID" value="MCP2729870.1"/>
    <property type="molecule type" value="Genomic_DNA"/>
</dbReference>
<evidence type="ECO:0000313" key="2">
    <source>
        <dbReference type="Proteomes" id="UP001204953"/>
    </source>
</evidence>
<proteinExistence type="predicted"/>
<keyword evidence="2" id="KW-1185">Reference proteome</keyword>
<name>A0AAE3KMV1_9CYAN</name>
<gene>
    <name evidence="1" type="ORF">NJ959_15650</name>
</gene>
<organism evidence="1 2">
    <name type="scientific">Limnofasciculus baicalensis BBK-W-15</name>
    <dbReference type="NCBI Taxonomy" id="2699891"/>
    <lineage>
        <taxon>Bacteria</taxon>
        <taxon>Bacillati</taxon>
        <taxon>Cyanobacteriota</taxon>
        <taxon>Cyanophyceae</taxon>
        <taxon>Coleofasciculales</taxon>
        <taxon>Coleofasciculaceae</taxon>
        <taxon>Limnofasciculus</taxon>
        <taxon>Limnofasciculus baicalensis</taxon>
    </lineage>
</organism>
<dbReference type="Proteomes" id="UP001204953">
    <property type="component" value="Unassembled WGS sequence"/>
</dbReference>
<evidence type="ECO:0000313" key="1">
    <source>
        <dbReference type="EMBL" id="MCP2729870.1"/>
    </source>
</evidence>
<sequence length="143" mass="15954">MTSLTVLYYYPIVRFSQSFGKTLPKDTHMPDTLSPSFPQTEGISEAEYKRLCKQVRHYQLANSKSRKRSKPILKPIGQTVAVNKALTIQQNPCDWDDIGNGTPFALDPNGVMLYTKCGTSRALCLNTMTTMPVGGASVYRVFL</sequence>
<comment type="caution">
    <text evidence="1">The sequence shown here is derived from an EMBL/GenBank/DDBJ whole genome shotgun (WGS) entry which is preliminary data.</text>
</comment>
<accession>A0AAE3KMV1</accession>
<reference evidence="1" key="1">
    <citation type="submission" date="2022-06" db="EMBL/GenBank/DDBJ databases">
        <title>New cyanobacteria of genus Symplocastrum in benthos of Lake Baikal.</title>
        <authorList>
            <person name="Sorokovikova E."/>
            <person name="Tikhonova I."/>
            <person name="Krasnopeev A."/>
            <person name="Evseev P."/>
            <person name="Gladkikh A."/>
            <person name="Belykh O."/>
        </authorList>
    </citation>
    <scope>NUCLEOTIDE SEQUENCE</scope>
    <source>
        <strain evidence="1">BBK-W-15</strain>
    </source>
</reference>
<dbReference type="RefSeq" id="WP_254012644.1">
    <property type="nucleotide sequence ID" value="NZ_JAMZMM010000149.1"/>
</dbReference>
<protein>
    <submittedName>
        <fullName evidence="1">Uncharacterized protein</fullName>
    </submittedName>
</protein>
<dbReference type="AlphaFoldDB" id="A0AAE3KMV1"/>